<name>A0ABP0RHU2_9DINO</name>
<protein>
    <submittedName>
        <fullName evidence="1">Uncharacterized protein</fullName>
    </submittedName>
</protein>
<reference evidence="1 2" key="1">
    <citation type="submission" date="2024-02" db="EMBL/GenBank/DDBJ databases">
        <authorList>
            <person name="Chen Y."/>
            <person name="Shah S."/>
            <person name="Dougan E. K."/>
            <person name="Thang M."/>
            <person name="Chan C."/>
        </authorList>
    </citation>
    <scope>NUCLEOTIDE SEQUENCE [LARGE SCALE GENOMIC DNA]</scope>
</reference>
<comment type="caution">
    <text evidence="1">The sequence shown here is derived from an EMBL/GenBank/DDBJ whole genome shotgun (WGS) entry which is preliminary data.</text>
</comment>
<proteinExistence type="predicted"/>
<organism evidence="1 2">
    <name type="scientific">Durusdinium trenchii</name>
    <dbReference type="NCBI Taxonomy" id="1381693"/>
    <lineage>
        <taxon>Eukaryota</taxon>
        <taxon>Sar</taxon>
        <taxon>Alveolata</taxon>
        <taxon>Dinophyceae</taxon>
        <taxon>Suessiales</taxon>
        <taxon>Symbiodiniaceae</taxon>
        <taxon>Durusdinium</taxon>
    </lineage>
</organism>
<evidence type="ECO:0000313" key="1">
    <source>
        <dbReference type="EMBL" id="CAK9100141.1"/>
    </source>
</evidence>
<accession>A0ABP0RHU2</accession>
<evidence type="ECO:0000313" key="2">
    <source>
        <dbReference type="Proteomes" id="UP001642464"/>
    </source>
</evidence>
<dbReference type="Proteomes" id="UP001642464">
    <property type="component" value="Unassembled WGS sequence"/>
</dbReference>
<gene>
    <name evidence="1" type="ORF">SCF082_LOCUS46881</name>
</gene>
<keyword evidence="2" id="KW-1185">Reference proteome</keyword>
<sequence length="153" mass="16374">MISKFGFDVLHTFLCQGGSPSLTSIHDLGGPFGWLFVPEDPPWAFLYLEKASTFLEESLVEVFQASGIFLADCLACSVDPRPVPSAELRRPRAVPSRCPIGAGSCILGSACHRGRAAAQQCAAGGRGSTRTRGASDSAVRCDCSKLWNPVWSR</sequence>
<dbReference type="EMBL" id="CAXAMM010041574">
    <property type="protein sequence ID" value="CAK9100141.1"/>
    <property type="molecule type" value="Genomic_DNA"/>
</dbReference>